<dbReference type="Gene3D" id="3.40.50.2000">
    <property type="entry name" value="Glycogen Phosphorylase B"/>
    <property type="match status" value="1"/>
</dbReference>
<dbReference type="RefSeq" id="WP_151486137.1">
    <property type="nucleotide sequence ID" value="NZ_BAAAIN010000002.1"/>
</dbReference>
<comment type="caution">
    <text evidence="1">The sequence shown here is derived from an EMBL/GenBank/DDBJ whole genome shotgun (WGS) entry which is preliminary data.</text>
</comment>
<accession>A0AAD3X4G8</accession>
<organism evidence="1 2">
    <name type="scientific">Microbacterium maritypicum</name>
    <name type="common">Microbacterium liquefaciens</name>
    <dbReference type="NCBI Taxonomy" id="33918"/>
    <lineage>
        <taxon>Bacteria</taxon>
        <taxon>Bacillati</taxon>
        <taxon>Actinomycetota</taxon>
        <taxon>Actinomycetes</taxon>
        <taxon>Micrococcales</taxon>
        <taxon>Microbacteriaceae</taxon>
        <taxon>Microbacterium</taxon>
    </lineage>
</organism>
<evidence type="ECO:0000313" key="1">
    <source>
        <dbReference type="EMBL" id="KAB1886933.1"/>
    </source>
</evidence>
<dbReference type="AlphaFoldDB" id="A0AAD3X4G8"/>
<dbReference type="SUPFAM" id="SSF53756">
    <property type="entry name" value="UDP-Glycosyltransferase/glycogen phosphorylase"/>
    <property type="match status" value="1"/>
</dbReference>
<evidence type="ECO:0000313" key="2">
    <source>
        <dbReference type="Proteomes" id="UP000436027"/>
    </source>
</evidence>
<dbReference type="EMBL" id="WAAQ01000001">
    <property type="protein sequence ID" value="KAB1886933.1"/>
    <property type="molecule type" value="Genomic_DNA"/>
</dbReference>
<proteinExistence type="predicted"/>
<protein>
    <submittedName>
        <fullName evidence="1">Glycosyltransferase family 4 protein</fullName>
    </submittedName>
</protein>
<sequence>MSKVFSSATEWLMRHRSSLPGWMNRAMESVARNPDGVLGRVAARLLGGNAEVAATTVPNTALRLYIAPTNYSGQAYAWARAVEEYDPRIGARNVAVELPGSYRFPADSRVPIATTTASAQWADAEWAAAQQFTHVLIEAERSLFGRRFDRDPAREIAALQAAGLSVAYLCHGTDIRDPAAHARRTPWSPYPDDPRTAALQADAERNLALLRAVPLPTFVSTPDLLDDVPDAIWCPVVIDVARFAAERPVFSDGLPTLMHASSSAVQKGSHLIEPALAPLLASGRAAYRLVTGASSVEMPGLYASTDIVLDQFRLGSYGVAACEAMAAGRVVVGHVLPNVRQRVLERTGLSLPIIEATPDTLGQVIAGILDHPEEAQRIAARGPAFVSAVHSGSASARVLVGEWIEATS</sequence>
<dbReference type="Proteomes" id="UP000436027">
    <property type="component" value="Unassembled WGS sequence"/>
</dbReference>
<name>A0AAD3X4G8_MICMQ</name>
<gene>
    <name evidence="1" type="ORF">F6W70_05810</name>
</gene>
<reference evidence="1 2" key="1">
    <citation type="submission" date="2019-09" db="EMBL/GenBank/DDBJ databases">
        <title>Whole genome sequencing of Microbacterium maritypicum.</title>
        <authorList>
            <person name="Lenchi N."/>
        </authorList>
    </citation>
    <scope>NUCLEOTIDE SEQUENCE [LARGE SCALE GENOMIC DNA]</scope>
    <source>
        <strain evidence="1 2">DSM 12512</strain>
    </source>
</reference>